<dbReference type="Pfam" id="PF01551">
    <property type="entry name" value="Peptidase_M23"/>
    <property type="match status" value="1"/>
</dbReference>
<dbReference type="PANTHER" id="PTHR21666:SF263">
    <property type="entry name" value="MUREIN HYDROLASE ACTIVATOR NLPD"/>
    <property type="match status" value="1"/>
</dbReference>
<evidence type="ECO:0000313" key="5">
    <source>
        <dbReference type="EMBL" id="KAJ9614935.1"/>
    </source>
</evidence>
<dbReference type="InterPro" id="IPR018392">
    <property type="entry name" value="LysM"/>
</dbReference>
<keyword evidence="3" id="KW-1133">Transmembrane helix</keyword>
<feature type="transmembrane region" description="Helical" evidence="3">
    <location>
        <begin position="44"/>
        <end position="65"/>
    </location>
</feature>
<name>A0AA39CNM3_9EURO</name>
<dbReference type="Pfam" id="PF01476">
    <property type="entry name" value="LysM"/>
    <property type="match status" value="1"/>
</dbReference>
<dbReference type="Gene3D" id="2.70.70.10">
    <property type="entry name" value="Glucose Permease (Domain IIA)"/>
    <property type="match status" value="1"/>
</dbReference>
<dbReference type="PROSITE" id="PS51782">
    <property type="entry name" value="LYSM"/>
    <property type="match status" value="1"/>
</dbReference>
<dbReference type="GO" id="GO:0004222">
    <property type="term" value="F:metalloendopeptidase activity"/>
    <property type="evidence" value="ECO:0007669"/>
    <property type="project" value="TreeGrafter"/>
</dbReference>
<organism evidence="5">
    <name type="scientific">Knufia peltigerae</name>
    <dbReference type="NCBI Taxonomy" id="1002370"/>
    <lineage>
        <taxon>Eukaryota</taxon>
        <taxon>Fungi</taxon>
        <taxon>Dikarya</taxon>
        <taxon>Ascomycota</taxon>
        <taxon>Pezizomycotina</taxon>
        <taxon>Eurotiomycetes</taxon>
        <taxon>Chaetothyriomycetidae</taxon>
        <taxon>Chaetothyriales</taxon>
        <taxon>Trichomeriaceae</taxon>
        <taxon>Knufia</taxon>
    </lineage>
</organism>
<reference evidence="5" key="1">
    <citation type="submission" date="2022-10" db="EMBL/GenBank/DDBJ databases">
        <title>Culturing micro-colonial fungi from biological soil crusts in the Mojave desert and describing Neophaeococcomyces mojavensis, and introducing the new genera and species Taxawa tesnikishii.</title>
        <authorList>
            <person name="Kurbessoian T."/>
            <person name="Stajich J.E."/>
        </authorList>
    </citation>
    <scope>NUCLEOTIDE SEQUENCE</scope>
    <source>
        <strain evidence="5">TK_35</strain>
    </source>
</reference>
<evidence type="ECO:0000256" key="3">
    <source>
        <dbReference type="SAM" id="Phobius"/>
    </source>
</evidence>
<dbReference type="SUPFAM" id="SSF51261">
    <property type="entry name" value="Duplicated hybrid motif"/>
    <property type="match status" value="1"/>
</dbReference>
<evidence type="ECO:0000259" key="4">
    <source>
        <dbReference type="PROSITE" id="PS51782"/>
    </source>
</evidence>
<dbReference type="InterPro" id="IPR016047">
    <property type="entry name" value="M23ase_b-sheet_dom"/>
</dbReference>
<dbReference type="EMBL" id="JAPDRN010000179">
    <property type="protein sequence ID" value="KAJ9614935.1"/>
    <property type="molecule type" value="Genomic_DNA"/>
</dbReference>
<dbReference type="SMART" id="SM00257">
    <property type="entry name" value="LysM"/>
    <property type="match status" value="1"/>
</dbReference>
<dbReference type="CDD" id="cd12797">
    <property type="entry name" value="M23_peptidase"/>
    <property type="match status" value="1"/>
</dbReference>
<dbReference type="Gene3D" id="3.10.350.10">
    <property type="entry name" value="LysM domain"/>
    <property type="match status" value="1"/>
</dbReference>
<feature type="compositionally biased region" description="Low complexity" evidence="2">
    <location>
        <begin position="209"/>
        <end position="226"/>
    </location>
</feature>
<keyword evidence="3" id="KW-0812">Transmembrane</keyword>
<sequence>MKWAAHERAPTYLMVLSFFEAIIFPVMPEVMLAPMCVAQPKRGWWFATLSLAGSMIGAVIGYALGHYAFEAVKPMFEALGMLPAIEQGIATVQAKMVESPWAVFTFLVLGGFMPIPMKVFTWASGIVGVPMPQYLLSMLIGRGKRVFVLAAVIRIGGARAEAALRRWIEPLGWIATALVVVLIAWLGVRIGALALLVSTLAACGTATVVRPSGSSGSGVSTPKTSVPKPGQTVVVRKGDTIYALARIHDITPADLIAWNNLDNPSTIYPGQVIRLYPAGSAGGRAPTTVVTAPRPAGSTSGGSTAPTPGPAGPVKSNIAWRWPADGAVVGRYVAGDATKQGVDIAGTSGAPVRATANGVVVYSGAGLVGYGELIIIKHSDQWLSAYGHNRKRLVNEGQSVKAGEQIAEMGRTGANRDMLHFEIRYNGKPVDPQQYLPAK</sequence>
<dbReference type="CDD" id="cd00118">
    <property type="entry name" value="LysM"/>
    <property type="match status" value="1"/>
</dbReference>
<comment type="caution">
    <text evidence="5">The sequence shown here is derived from an EMBL/GenBank/DDBJ whole genome shotgun (WGS) entry which is preliminary data.</text>
</comment>
<proteinExistence type="inferred from homology"/>
<dbReference type="InterPro" id="IPR036779">
    <property type="entry name" value="LysM_dom_sf"/>
</dbReference>
<feature type="transmembrane region" description="Helical" evidence="3">
    <location>
        <begin position="12"/>
        <end position="32"/>
    </location>
</feature>
<feature type="transmembrane region" description="Helical" evidence="3">
    <location>
        <begin position="134"/>
        <end position="155"/>
    </location>
</feature>
<evidence type="ECO:0000256" key="1">
    <source>
        <dbReference type="ARBA" id="ARBA00038420"/>
    </source>
</evidence>
<comment type="similarity">
    <text evidence="1">Belongs to the E.coli NlpD/Haemophilus LppB family.</text>
</comment>
<feature type="domain" description="LysM" evidence="4">
    <location>
        <begin position="231"/>
        <end position="275"/>
    </location>
</feature>
<accession>A0AA39CNM3</accession>
<protein>
    <recommendedName>
        <fullName evidence="4">LysM domain-containing protein</fullName>
    </recommendedName>
</protein>
<dbReference type="PANTHER" id="PTHR21666">
    <property type="entry name" value="PEPTIDASE-RELATED"/>
    <property type="match status" value="1"/>
</dbReference>
<gene>
    <name evidence="5" type="ORF">H2204_014274</name>
</gene>
<feature type="region of interest" description="Disordered" evidence="2">
    <location>
        <begin position="209"/>
        <end position="230"/>
    </location>
</feature>
<dbReference type="AlphaFoldDB" id="A0AA39CNM3"/>
<dbReference type="GO" id="GO:0032153">
    <property type="term" value="C:cell division site"/>
    <property type="evidence" value="ECO:0007669"/>
    <property type="project" value="TreeGrafter"/>
</dbReference>
<feature type="transmembrane region" description="Helical" evidence="3">
    <location>
        <begin position="167"/>
        <end position="186"/>
    </location>
</feature>
<dbReference type="InterPro" id="IPR011055">
    <property type="entry name" value="Dup_hybrid_motif"/>
</dbReference>
<evidence type="ECO:0000256" key="2">
    <source>
        <dbReference type="SAM" id="MobiDB-lite"/>
    </source>
</evidence>
<keyword evidence="3" id="KW-0472">Membrane</keyword>
<feature type="transmembrane region" description="Helical" evidence="3">
    <location>
        <begin position="101"/>
        <end position="122"/>
    </location>
</feature>
<dbReference type="InterPro" id="IPR050570">
    <property type="entry name" value="Cell_wall_metabolism_enzyme"/>
</dbReference>